<sequence>MNNLIYVLEDNAEILEIITMILEDFRIEGFGTVSEFSAGFSKHSPALCLLDVMLPDGNGLEICQQMKENPTTAHIPVIVMTANSSIDKMREKGTADDYLAKPFDIDDLTQRITNLI</sequence>
<reference evidence="4 5" key="1">
    <citation type="submission" date="2018-02" db="EMBL/GenBank/DDBJ databases">
        <title>The draft genome of Sphingobacterium gobiense H7.</title>
        <authorList>
            <person name="Li L."/>
            <person name="Liu L."/>
            <person name="Zhang X."/>
            <person name="Wang T."/>
            <person name="Liang L."/>
        </authorList>
    </citation>
    <scope>NUCLEOTIDE SEQUENCE [LARGE SCALE GENOMIC DNA]</scope>
    <source>
        <strain evidence="4 5">ACCC 05757</strain>
    </source>
</reference>
<dbReference type="InterPro" id="IPR001789">
    <property type="entry name" value="Sig_transdc_resp-reg_receiver"/>
</dbReference>
<dbReference type="RefSeq" id="WP_105722380.1">
    <property type="nucleotide sequence ID" value="NZ_PVBS01000001.1"/>
</dbReference>
<gene>
    <name evidence="4" type="ORF">C5749_01515</name>
</gene>
<dbReference type="PANTHER" id="PTHR44591">
    <property type="entry name" value="STRESS RESPONSE REGULATOR PROTEIN 1"/>
    <property type="match status" value="1"/>
</dbReference>
<keyword evidence="1 2" id="KW-0597">Phosphoprotein</keyword>
<evidence type="ECO:0000256" key="2">
    <source>
        <dbReference type="PROSITE-ProRule" id="PRU00169"/>
    </source>
</evidence>
<feature type="modified residue" description="4-aspartylphosphate" evidence="2">
    <location>
        <position position="51"/>
    </location>
</feature>
<dbReference type="OrthoDB" id="9789181at2"/>
<dbReference type="InterPro" id="IPR011006">
    <property type="entry name" value="CheY-like_superfamily"/>
</dbReference>
<evidence type="ECO:0000256" key="1">
    <source>
        <dbReference type="ARBA" id="ARBA00022553"/>
    </source>
</evidence>
<dbReference type="EMBL" id="PVBS01000001">
    <property type="protein sequence ID" value="PRD55997.1"/>
    <property type="molecule type" value="Genomic_DNA"/>
</dbReference>
<evidence type="ECO:0000313" key="4">
    <source>
        <dbReference type="EMBL" id="PRD55997.1"/>
    </source>
</evidence>
<dbReference type="SUPFAM" id="SSF52172">
    <property type="entry name" value="CheY-like"/>
    <property type="match status" value="1"/>
</dbReference>
<name>A0A2S9JRR8_9SPHI</name>
<dbReference type="PANTHER" id="PTHR44591:SF3">
    <property type="entry name" value="RESPONSE REGULATORY DOMAIN-CONTAINING PROTEIN"/>
    <property type="match status" value="1"/>
</dbReference>
<dbReference type="InterPro" id="IPR050595">
    <property type="entry name" value="Bact_response_regulator"/>
</dbReference>
<dbReference type="AlphaFoldDB" id="A0A2S9JRR8"/>
<dbReference type="PROSITE" id="PS50110">
    <property type="entry name" value="RESPONSE_REGULATORY"/>
    <property type="match status" value="1"/>
</dbReference>
<protein>
    <submittedName>
        <fullName evidence="4">Response regulator</fullName>
    </submittedName>
</protein>
<dbReference type="GO" id="GO:0000160">
    <property type="term" value="P:phosphorelay signal transduction system"/>
    <property type="evidence" value="ECO:0007669"/>
    <property type="project" value="InterPro"/>
</dbReference>
<proteinExistence type="predicted"/>
<dbReference type="Proteomes" id="UP000238642">
    <property type="component" value="Unassembled WGS sequence"/>
</dbReference>
<keyword evidence="5" id="KW-1185">Reference proteome</keyword>
<evidence type="ECO:0000313" key="5">
    <source>
        <dbReference type="Proteomes" id="UP000238642"/>
    </source>
</evidence>
<feature type="domain" description="Response regulatory" evidence="3">
    <location>
        <begin position="4"/>
        <end position="116"/>
    </location>
</feature>
<organism evidence="4 5">
    <name type="scientific">Sphingobacterium gobiense</name>
    <dbReference type="NCBI Taxonomy" id="1382456"/>
    <lineage>
        <taxon>Bacteria</taxon>
        <taxon>Pseudomonadati</taxon>
        <taxon>Bacteroidota</taxon>
        <taxon>Sphingobacteriia</taxon>
        <taxon>Sphingobacteriales</taxon>
        <taxon>Sphingobacteriaceae</taxon>
        <taxon>Sphingobacterium</taxon>
    </lineage>
</organism>
<dbReference type="SMART" id="SM00448">
    <property type="entry name" value="REC"/>
    <property type="match status" value="1"/>
</dbReference>
<comment type="caution">
    <text evidence="4">The sequence shown here is derived from an EMBL/GenBank/DDBJ whole genome shotgun (WGS) entry which is preliminary data.</text>
</comment>
<dbReference type="Pfam" id="PF00072">
    <property type="entry name" value="Response_reg"/>
    <property type="match status" value="1"/>
</dbReference>
<accession>A0A2S9JRR8</accession>
<dbReference type="Gene3D" id="3.40.50.2300">
    <property type="match status" value="1"/>
</dbReference>
<evidence type="ECO:0000259" key="3">
    <source>
        <dbReference type="PROSITE" id="PS50110"/>
    </source>
</evidence>